<reference evidence="1 2" key="1">
    <citation type="submission" date="2016-07" db="EMBL/GenBank/DDBJ databases">
        <title>Pervasive Adenine N6-methylation of Active Genes in Fungi.</title>
        <authorList>
            <consortium name="DOE Joint Genome Institute"/>
            <person name="Mondo S.J."/>
            <person name="Dannebaum R.O."/>
            <person name="Kuo R.C."/>
            <person name="Labutti K."/>
            <person name="Haridas S."/>
            <person name="Kuo A."/>
            <person name="Salamov A."/>
            <person name="Ahrendt S.R."/>
            <person name="Lipzen A."/>
            <person name="Sullivan W."/>
            <person name="Andreopoulos W.B."/>
            <person name="Clum A."/>
            <person name="Lindquist E."/>
            <person name="Daum C."/>
            <person name="Ramamoorthy G.K."/>
            <person name="Gryganskyi A."/>
            <person name="Culley D."/>
            <person name="Magnuson J.K."/>
            <person name="James T.Y."/>
            <person name="O'Malley M.A."/>
            <person name="Stajich J.E."/>
            <person name="Spatafora J.W."/>
            <person name="Visel A."/>
            <person name="Grigoriev I.V."/>
        </authorList>
    </citation>
    <scope>NUCLEOTIDE SEQUENCE [LARGE SCALE GENOMIC DNA]</scope>
    <source>
        <strain evidence="1 2">62-1032</strain>
    </source>
</reference>
<protein>
    <submittedName>
        <fullName evidence="1">Uncharacterized protein</fullName>
    </submittedName>
</protein>
<keyword evidence="2" id="KW-1185">Reference proteome</keyword>
<accession>A0A1Y2FP19</accession>
<proteinExistence type="predicted"/>
<evidence type="ECO:0000313" key="1">
    <source>
        <dbReference type="EMBL" id="ORY85347.1"/>
    </source>
</evidence>
<sequence length="213" mass="23352">MLGFGRRLPLPVLDNVLHKHHDPIPAEDDQRLLLFLPVLAPSLLPPEFCYRPPHANHQPPAHAAYDPTMLCTSLVFLRRRGRRASEASKGSLLSHALMPAVVVFFLVAAYYGARGHLNAAVEQAARLVALSGLRESLVEDLELSETETEVGVALEEGAGLGLTHGYLVRAQVLTKQAPKFTGDQTRWKTCGQSWQFHSGSNGLGWIFVSFIAV</sequence>
<dbReference type="InParanoid" id="A0A1Y2FP19"/>
<organism evidence="1 2">
    <name type="scientific">Leucosporidium creatinivorum</name>
    <dbReference type="NCBI Taxonomy" id="106004"/>
    <lineage>
        <taxon>Eukaryota</taxon>
        <taxon>Fungi</taxon>
        <taxon>Dikarya</taxon>
        <taxon>Basidiomycota</taxon>
        <taxon>Pucciniomycotina</taxon>
        <taxon>Microbotryomycetes</taxon>
        <taxon>Leucosporidiales</taxon>
        <taxon>Leucosporidium</taxon>
    </lineage>
</organism>
<dbReference type="Proteomes" id="UP000193467">
    <property type="component" value="Unassembled WGS sequence"/>
</dbReference>
<name>A0A1Y2FP19_9BASI</name>
<gene>
    <name evidence="1" type="ORF">BCR35DRAFT_302819</name>
</gene>
<dbReference type="AlphaFoldDB" id="A0A1Y2FP19"/>
<dbReference type="EMBL" id="MCGR01000016">
    <property type="protein sequence ID" value="ORY85347.1"/>
    <property type="molecule type" value="Genomic_DNA"/>
</dbReference>
<evidence type="ECO:0000313" key="2">
    <source>
        <dbReference type="Proteomes" id="UP000193467"/>
    </source>
</evidence>
<comment type="caution">
    <text evidence="1">The sequence shown here is derived from an EMBL/GenBank/DDBJ whole genome shotgun (WGS) entry which is preliminary data.</text>
</comment>